<dbReference type="PANTHER" id="PTHR30529:SF3">
    <property type="entry name" value="CYTOCHROME B561 HOMOLOG 1"/>
    <property type="match status" value="1"/>
</dbReference>
<keyword evidence="9 13" id="KW-1133">Transmembrane helix</keyword>
<keyword evidence="8" id="KW-0249">Electron transport</keyword>
<dbReference type="PANTHER" id="PTHR30529">
    <property type="entry name" value="CYTOCHROME B561"/>
    <property type="match status" value="1"/>
</dbReference>
<evidence type="ECO:0000256" key="5">
    <source>
        <dbReference type="ARBA" id="ARBA00022617"/>
    </source>
</evidence>
<keyword evidence="5" id="KW-0349">Heme</keyword>
<dbReference type="GO" id="GO:0009055">
    <property type="term" value="F:electron transfer activity"/>
    <property type="evidence" value="ECO:0007669"/>
    <property type="project" value="InterPro"/>
</dbReference>
<keyword evidence="3" id="KW-0813">Transport</keyword>
<evidence type="ECO:0000256" key="7">
    <source>
        <dbReference type="ARBA" id="ARBA00022723"/>
    </source>
</evidence>
<evidence type="ECO:0000256" key="3">
    <source>
        <dbReference type="ARBA" id="ARBA00022448"/>
    </source>
</evidence>
<evidence type="ECO:0000256" key="10">
    <source>
        <dbReference type="ARBA" id="ARBA00023004"/>
    </source>
</evidence>
<dbReference type="GO" id="GO:0005886">
    <property type="term" value="C:plasma membrane"/>
    <property type="evidence" value="ECO:0007669"/>
    <property type="project" value="UniProtKB-SubCell"/>
</dbReference>
<dbReference type="InterPro" id="IPR052168">
    <property type="entry name" value="Cytochrome_b561_oxidase"/>
</dbReference>
<comment type="cofactor">
    <cofactor evidence="1">
        <name>heme b</name>
        <dbReference type="ChEBI" id="CHEBI:60344"/>
    </cofactor>
</comment>
<dbReference type="SUPFAM" id="SSF81342">
    <property type="entry name" value="Transmembrane di-heme cytochromes"/>
    <property type="match status" value="1"/>
</dbReference>
<reference evidence="15 16" key="1">
    <citation type="submission" date="2018-02" db="EMBL/GenBank/DDBJ databases">
        <title>Solimicrobium silvestre gen. nov., sp. nov., isolated from alpine forest soil.</title>
        <authorList>
            <person name="Margesin R."/>
            <person name="Albuquerque L."/>
            <person name="Zhang D.-C."/>
            <person name="Froufe H.J.C."/>
            <person name="Severino R."/>
            <person name="Roxo I."/>
            <person name="Egas C."/>
            <person name="Da Costa M.S."/>
        </authorList>
    </citation>
    <scope>NUCLEOTIDE SEQUENCE [LARGE SCALE GENOMIC DNA]</scope>
    <source>
        <strain evidence="15 16">S20-91</strain>
    </source>
</reference>
<comment type="caution">
    <text evidence="15">The sequence shown here is derived from an EMBL/GenBank/DDBJ whole genome shotgun (WGS) entry which is preliminary data.</text>
</comment>
<evidence type="ECO:0000256" key="1">
    <source>
        <dbReference type="ARBA" id="ARBA00001970"/>
    </source>
</evidence>
<dbReference type="GO" id="GO:0022904">
    <property type="term" value="P:respiratory electron transport chain"/>
    <property type="evidence" value="ECO:0007669"/>
    <property type="project" value="InterPro"/>
</dbReference>
<dbReference type="AlphaFoldDB" id="A0A2S9GXU5"/>
<comment type="similarity">
    <text evidence="12">Belongs to the cytochrome b561 family.</text>
</comment>
<evidence type="ECO:0000256" key="8">
    <source>
        <dbReference type="ARBA" id="ARBA00022982"/>
    </source>
</evidence>
<dbReference type="EMBL" id="PUGF01000012">
    <property type="protein sequence ID" value="PRC92545.1"/>
    <property type="molecule type" value="Genomic_DNA"/>
</dbReference>
<dbReference type="InterPro" id="IPR011577">
    <property type="entry name" value="Cyt_b561_bac/Ni-Hgenase"/>
</dbReference>
<protein>
    <submittedName>
        <fullName evidence="15">Cytochrome B561</fullName>
    </submittedName>
</protein>
<feature type="transmembrane region" description="Helical" evidence="13">
    <location>
        <begin position="150"/>
        <end position="168"/>
    </location>
</feature>
<keyword evidence="11 13" id="KW-0472">Membrane</keyword>
<feature type="domain" description="Cytochrome b561 bacterial/Ni-hydrogenase" evidence="14">
    <location>
        <begin position="9"/>
        <end position="179"/>
    </location>
</feature>
<keyword evidence="16" id="KW-1185">Reference proteome</keyword>
<proteinExistence type="inferred from homology"/>
<keyword evidence="7" id="KW-0479">Metal-binding</keyword>
<evidence type="ECO:0000256" key="4">
    <source>
        <dbReference type="ARBA" id="ARBA00022475"/>
    </source>
</evidence>
<evidence type="ECO:0000313" key="16">
    <source>
        <dbReference type="Proteomes" id="UP000237839"/>
    </source>
</evidence>
<dbReference type="Proteomes" id="UP000237839">
    <property type="component" value="Unassembled WGS sequence"/>
</dbReference>
<gene>
    <name evidence="15" type="ORF">S2091_2600</name>
</gene>
<evidence type="ECO:0000256" key="9">
    <source>
        <dbReference type="ARBA" id="ARBA00022989"/>
    </source>
</evidence>
<keyword evidence="4" id="KW-1003">Cell membrane</keyword>
<dbReference type="RefSeq" id="WP_105532364.1">
    <property type="nucleotide sequence ID" value="NZ_PUGF01000012.1"/>
</dbReference>
<evidence type="ECO:0000256" key="12">
    <source>
        <dbReference type="ARBA" id="ARBA00037975"/>
    </source>
</evidence>
<feature type="transmembrane region" description="Helical" evidence="13">
    <location>
        <begin position="49"/>
        <end position="69"/>
    </location>
</feature>
<keyword evidence="6 13" id="KW-0812">Transmembrane</keyword>
<dbReference type="InterPro" id="IPR016174">
    <property type="entry name" value="Di-haem_cyt_TM"/>
</dbReference>
<evidence type="ECO:0000313" key="15">
    <source>
        <dbReference type="EMBL" id="PRC92545.1"/>
    </source>
</evidence>
<organism evidence="15 16">
    <name type="scientific">Solimicrobium silvestre</name>
    <dbReference type="NCBI Taxonomy" id="2099400"/>
    <lineage>
        <taxon>Bacteria</taxon>
        <taxon>Pseudomonadati</taxon>
        <taxon>Pseudomonadota</taxon>
        <taxon>Betaproteobacteria</taxon>
        <taxon>Burkholderiales</taxon>
        <taxon>Oxalobacteraceae</taxon>
        <taxon>Solimicrobium</taxon>
    </lineage>
</organism>
<accession>A0A2S9GXU5</accession>
<evidence type="ECO:0000259" key="14">
    <source>
        <dbReference type="Pfam" id="PF01292"/>
    </source>
</evidence>
<evidence type="ECO:0000256" key="11">
    <source>
        <dbReference type="ARBA" id="ARBA00023136"/>
    </source>
</evidence>
<feature type="transmembrane region" description="Helical" evidence="13">
    <location>
        <begin position="95"/>
        <end position="115"/>
    </location>
</feature>
<evidence type="ECO:0000256" key="2">
    <source>
        <dbReference type="ARBA" id="ARBA00004651"/>
    </source>
</evidence>
<comment type="subcellular location">
    <subcellularLocation>
        <location evidence="2">Cell membrane</location>
        <topology evidence="2">Multi-pass membrane protein</topology>
    </subcellularLocation>
</comment>
<evidence type="ECO:0000256" key="6">
    <source>
        <dbReference type="ARBA" id="ARBA00022692"/>
    </source>
</evidence>
<evidence type="ECO:0000256" key="13">
    <source>
        <dbReference type="SAM" id="Phobius"/>
    </source>
</evidence>
<dbReference type="OrthoDB" id="8723024at2"/>
<dbReference type="Pfam" id="PF01292">
    <property type="entry name" value="Ni_hydr_CYTB"/>
    <property type="match status" value="1"/>
</dbReference>
<keyword evidence="10" id="KW-0408">Iron</keyword>
<feature type="transmembrane region" description="Helical" evidence="13">
    <location>
        <begin position="12"/>
        <end position="29"/>
    </location>
</feature>
<dbReference type="GO" id="GO:0020037">
    <property type="term" value="F:heme binding"/>
    <property type="evidence" value="ECO:0007669"/>
    <property type="project" value="TreeGrafter"/>
</dbReference>
<name>A0A2S9GXU5_9BURK</name>
<dbReference type="GO" id="GO:0046872">
    <property type="term" value="F:metal ion binding"/>
    <property type="evidence" value="ECO:0007669"/>
    <property type="project" value="UniProtKB-KW"/>
</dbReference>
<sequence length="182" mass="20456">MAYLNTKERYGSLSIGLHWLMLLVLAGVYTCVELHDFFPKGSEMRSGLMTWHFSLGVTIFLLVCVRLVLRVIAPEPVIKPAITVWQKWSAKLMHWALYLLMIGMPIAGCLGRAAAGKVTYFFGIALPSLIGPNKELAETIFDWHETIGNLGYFLIGAHALAALFHHYVQRDNTLVRMLPKRG</sequence>